<proteinExistence type="inferred from homology"/>
<keyword evidence="4 8" id="KW-0479">Metal-binding</keyword>
<dbReference type="GO" id="GO:0004528">
    <property type="term" value="F:phosphodiesterase I activity"/>
    <property type="evidence" value="ECO:0007669"/>
    <property type="project" value="UniProtKB-EC"/>
</dbReference>
<dbReference type="InterPro" id="IPR033315">
    <property type="entry name" value="Fan1-like"/>
</dbReference>
<comment type="catalytic activity">
    <reaction evidence="1 8">
        <text>Hydrolytically removes 5'-nucleotides successively from the 3'-hydroxy termini of 3'-hydroxy-terminated oligonucleotides.</text>
        <dbReference type="EC" id="3.1.4.1"/>
    </reaction>
</comment>
<reference evidence="11 12" key="1">
    <citation type="journal article" date="2019" name="Nat. Ecol. Evol.">
        <title>Megaphylogeny resolves global patterns of mushroom evolution.</title>
        <authorList>
            <person name="Varga T."/>
            <person name="Krizsan K."/>
            <person name="Foldi C."/>
            <person name="Dima B."/>
            <person name="Sanchez-Garcia M."/>
            <person name="Sanchez-Ramirez S."/>
            <person name="Szollosi G.J."/>
            <person name="Szarkandi J.G."/>
            <person name="Papp V."/>
            <person name="Albert L."/>
            <person name="Andreopoulos W."/>
            <person name="Angelini C."/>
            <person name="Antonin V."/>
            <person name="Barry K.W."/>
            <person name="Bougher N.L."/>
            <person name="Buchanan P."/>
            <person name="Buyck B."/>
            <person name="Bense V."/>
            <person name="Catcheside P."/>
            <person name="Chovatia M."/>
            <person name="Cooper J."/>
            <person name="Damon W."/>
            <person name="Desjardin D."/>
            <person name="Finy P."/>
            <person name="Geml J."/>
            <person name="Haridas S."/>
            <person name="Hughes K."/>
            <person name="Justo A."/>
            <person name="Karasinski D."/>
            <person name="Kautmanova I."/>
            <person name="Kiss B."/>
            <person name="Kocsube S."/>
            <person name="Kotiranta H."/>
            <person name="LaButti K.M."/>
            <person name="Lechner B.E."/>
            <person name="Liimatainen K."/>
            <person name="Lipzen A."/>
            <person name="Lukacs Z."/>
            <person name="Mihaltcheva S."/>
            <person name="Morgado L.N."/>
            <person name="Niskanen T."/>
            <person name="Noordeloos M.E."/>
            <person name="Ohm R.A."/>
            <person name="Ortiz-Santana B."/>
            <person name="Ovrebo C."/>
            <person name="Racz N."/>
            <person name="Riley R."/>
            <person name="Savchenko A."/>
            <person name="Shiryaev A."/>
            <person name="Soop K."/>
            <person name="Spirin V."/>
            <person name="Szebenyi C."/>
            <person name="Tomsovsky M."/>
            <person name="Tulloss R.E."/>
            <person name="Uehling J."/>
            <person name="Grigoriev I.V."/>
            <person name="Vagvolgyi C."/>
            <person name="Papp T."/>
            <person name="Martin F.M."/>
            <person name="Miettinen O."/>
            <person name="Hibbett D.S."/>
            <person name="Nagy L.G."/>
        </authorList>
    </citation>
    <scope>NUCLEOTIDE SEQUENCE [LARGE SCALE GENOMIC DNA]</scope>
    <source>
        <strain evidence="11 12">CBS 309.79</strain>
    </source>
</reference>
<gene>
    <name evidence="11" type="ORF">BDV98DRAFT_562599</name>
</gene>
<evidence type="ECO:0000256" key="7">
    <source>
        <dbReference type="ARBA" id="ARBA00023211"/>
    </source>
</evidence>
<keyword evidence="8" id="KW-0539">Nucleus</keyword>
<evidence type="ECO:0000259" key="10">
    <source>
        <dbReference type="SMART" id="SM00990"/>
    </source>
</evidence>
<comment type="subcellular location">
    <subcellularLocation>
        <location evidence="8">Nucleus</location>
    </subcellularLocation>
</comment>
<comment type="similarity">
    <text evidence="2 8">Belongs to the FAN1 family.</text>
</comment>
<feature type="compositionally biased region" description="Acidic residues" evidence="9">
    <location>
        <begin position="20"/>
        <end position="38"/>
    </location>
</feature>
<evidence type="ECO:0000256" key="8">
    <source>
        <dbReference type="RuleBase" id="RU365033"/>
    </source>
</evidence>
<protein>
    <recommendedName>
        <fullName evidence="8">Fanconi-associated nuclease</fullName>
        <ecNumber evidence="8">3.1.4.1</ecNumber>
    </recommendedName>
</protein>
<dbReference type="OrthoDB" id="76364at2759"/>
<feature type="domain" description="VRR-NUC" evidence="10">
    <location>
        <begin position="812"/>
        <end position="931"/>
    </location>
</feature>
<dbReference type="EMBL" id="ML178818">
    <property type="protein sequence ID" value="TFL04644.1"/>
    <property type="molecule type" value="Genomic_DNA"/>
</dbReference>
<evidence type="ECO:0000256" key="9">
    <source>
        <dbReference type="SAM" id="MobiDB-lite"/>
    </source>
</evidence>
<comment type="function">
    <text evidence="8">Nuclease required for the repair of DNA interstrand cross-links (ICL). Acts as a 5'-3' exonuclease that anchors at a cut end of DNA and cleaves DNA successively at every third nucleotide, allowing to excise an ICL from one strand through flanking incisions.</text>
</comment>
<feature type="region of interest" description="Disordered" evidence="9">
    <location>
        <begin position="128"/>
        <end position="155"/>
    </location>
</feature>
<dbReference type="PANTHER" id="PTHR15749:SF4">
    <property type="entry name" value="FANCONI-ASSOCIATED NUCLEASE 1"/>
    <property type="match status" value="1"/>
</dbReference>
<dbReference type="InterPro" id="IPR049132">
    <property type="entry name" value="FAN1-like_euk"/>
</dbReference>
<dbReference type="Pfam" id="PF21170">
    <property type="entry name" value="FAN1_TPR"/>
    <property type="match status" value="1"/>
</dbReference>
<dbReference type="GO" id="GO:0070336">
    <property type="term" value="F:flap-structured DNA binding"/>
    <property type="evidence" value="ECO:0007669"/>
    <property type="project" value="TreeGrafter"/>
</dbReference>
<dbReference type="GO" id="GO:0036297">
    <property type="term" value="P:interstrand cross-link repair"/>
    <property type="evidence" value="ECO:0007669"/>
    <property type="project" value="InterPro"/>
</dbReference>
<comment type="cofactor">
    <cofactor evidence="8">
        <name>Mg(2+)</name>
        <dbReference type="ChEBI" id="CHEBI:18420"/>
    </cofactor>
    <cofactor evidence="8">
        <name>Mn(2+)</name>
        <dbReference type="ChEBI" id="CHEBI:29035"/>
    </cofactor>
</comment>
<feature type="region of interest" description="Disordered" evidence="9">
    <location>
        <begin position="940"/>
        <end position="980"/>
    </location>
</feature>
<keyword evidence="3 8" id="KW-0540">Nuclease</keyword>
<organism evidence="11 12">
    <name type="scientific">Pterulicium gracile</name>
    <dbReference type="NCBI Taxonomy" id="1884261"/>
    <lineage>
        <taxon>Eukaryota</taxon>
        <taxon>Fungi</taxon>
        <taxon>Dikarya</taxon>
        <taxon>Basidiomycota</taxon>
        <taxon>Agaricomycotina</taxon>
        <taxon>Agaricomycetes</taxon>
        <taxon>Agaricomycetidae</taxon>
        <taxon>Agaricales</taxon>
        <taxon>Pleurotineae</taxon>
        <taxon>Pterulaceae</taxon>
        <taxon>Pterulicium</taxon>
    </lineage>
</organism>
<evidence type="ECO:0000313" key="12">
    <source>
        <dbReference type="Proteomes" id="UP000305067"/>
    </source>
</evidence>
<dbReference type="GO" id="GO:0008409">
    <property type="term" value="F:5'-3' exonuclease activity"/>
    <property type="evidence" value="ECO:0007669"/>
    <property type="project" value="TreeGrafter"/>
</dbReference>
<dbReference type="Proteomes" id="UP000305067">
    <property type="component" value="Unassembled WGS sequence"/>
</dbReference>
<keyword evidence="5 8" id="KW-0378">Hydrolase</keyword>
<sequence>MGHSYAPKVSYVQRTMYGSDNEEDEEEEEVPVEADNEGEEIKYPSRYVKLIRDMIDTALCSEPELYSAQERKLLSGYALLPYNAQYILVRLLVRTHGRWVPASSIRNYRSEIGESLNEALDCLCEPAHSSEEAAEVPKKQDTPPNRAETRRPQNERADVIDLTLDSEDEGMGIGAGKQEPVDAKLDKHLDNDEDIGDQQSFCRAAHKMTLGEIFQTLDVGSLRTIAKESKIPLGPKPKKDDICKALLRASDSQTLLVEHLNNGGAGMKAKYKAKDAKDGKFANMKQAALSFAAVPKTKQKQQVTQQKDSLSKGRLRERGLELLGPCVILETSISALFMRAHILYFRSMDLPPKLLLPSLLVAFKKRTFPTVSAYDVPMVIERQASSDADAETQEDVVFGSRPERSRMLIWRDRSELLLYVRALRVQHEVDVLLNDGPDSPLNMTGRHTAASVDTTVDQGRRASEALDGSAKEKRRLLALHVVKIMDDNYAIWKDCLATATLELSSTAPRGPGLERFQAGHILTRVIAKGAEQLAILHEYDREMVVLNDLIAQQHWRRGKKGKWYDRRALVLTTHLCKGLAQSKLPNEVEKRTQLLTCALEGIKVGLDDPWCGIVFRPSLVRRLVSLEKRLKIFGTSLWQDAKLLDADETTVMGIRVPDRIIAPPAYKKPTLTAMFAPINGPSYGRIIQLDEVPEKKPTPNTMKSVWFDRETGDHVSVEELVLRHYKAQGYKGFHSETAILTTLFSLLFFDIIFLPIPGAFETRYQTAPLDLVCNDPGVFLNARRPYVEKRLKELRGELEFGDEDEGSSAKERGTQRALDLLNKVDSKERENRTCIVGVKWDVCTGQDLQEIVQCIGGPALSLFCQLFCEDYVARCSGGPDLITWKTGGEDGSVCRFIEVKGPGDRLRENQKVWIDALKRCDVQVAVCRVYEDAKELDVMPGKKRKRTEDASKKGKNKRKSLPPLQDDTLFVLSDDEADNL</sequence>
<evidence type="ECO:0000313" key="11">
    <source>
        <dbReference type="EMBL" id="TFL04644.1"/>
    </source>
</evidence>
<dbReference type="Pfam" id="PF08774">
    <property type="entry name" value="VRR_NUC"/>
    <property type="match status" value="1"/>
</dbReference>
<keyword evidence="8" id="KW-0234">DNA repair</keyword>
<dbReference type="Gene3D" id="3.40.1350.10">
    <property type="match status" value="1"/>
</dbReference>
<dbReference type="PANTHER" id="PTHR15749">
    <property type="entry name" value="FANCONI-ASSOCIATED NUCLEASE 1"/>
    <property type="match status" value="1"/>
</dbReference>
<evidence type="ECO:0000256" key="3">
    <source>
        <dbReference type="ARBA" id="ARBA00022722"/>
    </source>
</evidence>
<keyword evidence="12" id="KW-1185">Reference proteome</keyword>
<evidence type="ECO:0000256" key="4">
    <source>
        <dbReference type="ARBA" id="ARBA00022723"/>
    </source>
</evidence>
<dbReference type="SMART" id="SM00990">
    <property type="entry name" value="VRR_NUC"/>
    <property type="match status" value="1"/>
</dbReference>
<dbReference type="CDD" id="cd22326">
    <property type="entry name" value="FAN1-like"/>
    <property type="match status" value="1"/>
</dbReference>
<dbReference type="InterPro" id="IPR014883">
    <property type="entry name" value="VRR_NUC"/>
</dbReference>
<evidence type="ECO:0000256" key="1">
    <source>
        <dbReference type="ARBA" id="ARBA00000983"/>
    </source>
</evidence>
<dbReference type="EC" id="3.1.4.1" evidence="8"/>
<accession>A0A5C3R1N9</accession>
<keyword evidence="8" id="KW-0227">DNA damage</keyword>
<evidence type="ECO:0000256" key="5">
    <source>
        <dbReference type="ARBA" id="ARBA00022801"/>
    </source>
</evidence>
<dbReference type="InterPro" id="IPR011856">
    <property type="entry name" value="tRNA_endonuc-like_dom_sf"/>
</dbReference>
<evidence type="ECO:0000256" key="6">
    <source>
        <dbReference type="ARBA" id="ARBA00022842"/>
    </source>
</evidence>
<dbReference type="InterPro" id="IPR049126">
    <property type="entry name" value="FAN1-like_TPR"/>
</dbReference>
<keyword evidence="7 8" id="KW-0464">Manganese</keyword>
<dbReference type="GO" id="GO:0046872">
    <property type="term" value="F:metal ion binding"/>
    <property type="evidence" value="ECO:0007669"/>
    <property type="project" value="UniProtKB-KW"/>
</dbReference>
<dbReference type="GO" id="GO:0005634">
    <property type="term" value="C:nucleus"/>
    <property type="evidence" value="ECO:0007669"/>
    <property type="project" value="UniProtKB-SubCell"/>
</dbReference>
<dbReference type="STRING" id="1884261.A0A5C3R1N9"/>
<name>A0A5C3R1N9_9AGAR</name>
<dbReference type="AlphaFoldDB" id="A0A5C3R1N9"/>
<dbReference type="GO" id="GO:0017108">
    <property type="term" value="F:5'-flap endonuclease activity"/>
    <property type="evidence" value="ECO:0007669"/>
    <property type="project" value="TreeGrafter"/>
</dbReference>
<evidence type="ECO:0000256" key="2">
    <source>
        <dbReference type="ARBA" id="ARBA00005533"/>
    </source>
</evidence>
<keyword evidence="6 8" id="KW-0460">Magnesium</keyword>
<feature type="region of interest" description="Disordered" evidence="9">
    <location>
        <begin position="1"/>
        <end position="38"/>
    </location>
</feature>